<feature type="binding site" evidence="6">
    <location>
        <position position="125"/>
    </location>
    <ligand>
        <name>S-adenosyl-L-methionine</name>
        <dbReference type="ChEBI" id="CHEBI:59789"/>
    </ligand>
</feature>
<name>A0A0G0K9B1_9BACT</name>
<dbReference type="Proteomes" id="UP000034591">
    <property type="component" value="Unassembled WGS sequence"/>
</dbReference>
<keyword evidence="3 6" id="KW-0489">Methyltransferase</keyword>
<dbReference type="PIRSF" id="PIRSF004486">
    <property type="entry name" value="MraW"/>
    <property type="match status" value="1"/>
</dbReference>
<dbReference type="Gene3D" id="3.40.50.150">
    <property type="entry name" value="Vaccinia Virus protein VP39"/>
    <property type="match status" value="1"/>
</dbReference>
<dbReference type="SUPFAM" id="SSF53335">
    <property type="entry name" value="S-adenosyl-L-methionine-dependent methyltransferases"/>
    <property type="match status" value="1"/>
</dbReference>
<dbReference type="Pfam" id="PF01795">
    <property type="entry name" value="Methyltransf_5"/>
    <property type="match status" value="1"/>
</dbReference>
<dbReference type="PANTHER" id="PTHR11265">
    <property type="entry name" value="S-ADENOSYL-METHYLTRANSFERASE MRAW"/>
    <property type="match status" value="1"/>
</dbReference>
<dbReference type="EMBL" id="LBTI01000026">
    <property type="protein sequence ID" value="KKQ37166.1"/>
    <property type="molecule type" value="Genomic_DNA"/>
</dbReference>
<organism evidence="7 8">
    <name type="scientific">Candidatus Woesebacteria bacterium GW2011_GWA1_37_7</name>
    <dbReference type="NCBI Taxonomy" id="1618545"/>
    <lineage>
        <taxon>Bacteria</taxon>
        <taxon>Candidatus Woeseibacteriota</taxon>
    </lineage>
</organism>
<feature type="binding site" evidence="6">
    <location>
        <position position="62"/>
    </location>
    <ligand>
        <name>S-adenosyl-L-methionine</name>
        <dbReference type="ChEBI" id="CHEBI:59789"/>
    </ligand>
</feature>
<dbReference type="PATRIC" id="fig|1618545.3.peg.414"/>
<comment type="subcellular location">
    <subcellularLocation>
        <location evidence="6">Cytoplasm</location>
    </subcellularLocation>
</comment>
<keyword evidence="2 6" id="KW-0698">rRNA processing</keyword>
<dbReference type="InterPro" id="IPR023397">
    <property type="entry name" value="SAM-dep_MeTrfase_MraW_recog"/>
</dbReference>
<keyword evidence="5 6" id="KW-0949">S-adenosyl-L-methionine</keyword>
<dbReference type="InterPro" id="IPR029063">
    <property type="entry name" value="SAM-dependent_MTases_sf"/>
</dbReference>
<dbReference type="EC" id="2.1.1.199" evidence="6"/>
<keyword evidence="6" id="KW-0963">Cytoplasm</keyword>
<comment type="similarity">
    <text evidence="1 6">Belongs to the methyltransferase superfamily. RsmH family.</text>
</comment>
<feature type="binding site" evidence="6">
    <location>
        <position position="118"/>
    </location>
    <ligand>
        <name>S-adenosyl-L-methionine</name>
        <dbReference type="ChEBI" id="CHEBI:59789"/>
    </ligand>
</feature>
<comment type="function">
    <text evidence="6">Specifically methylates the N4 position of cytidine in position 1402 (C1402) of 16S rRNA.</text>
</comment>
<accession>A0A0G0K9B1</accession>
<protein>
    <recommendedName>
        <fullName evidence="6">Ribosomal RNA small subunit methyltransferase H</fullName>
        <ecNumber evidence="6">2.1.1.199</ecNumber>
    </recommendedName>
    <alternativeName>
        <fullName evidence="6">16S rRNA m(4)C1402 methyltransferase</fullName>
    </alternativeName>
    <alternativeName>
        <fullName evidence="6">rRNA (cytosine-N(4)-)-methyltransferase RsmH</fullName>
    </alternativeName>
</protein>
<reference evidence="7 8" key="1">
    <citation type="journal article" date="2015" name="Nature">
        <title>rRNA introns, odd ribosomes, and small enigmatic genomes across a large radiation of phyla.</title>
        <authorList>
            <person name="Brown C.T."/>
            <person name="Hug L.A."/>
            <person name="Thomas B.C."/>
            <person name="Sharon I."/>
            <person name="Castelle C.J."/>
            <person name="Singh A."/>
            <person name="Wilkins M.J."/>
            <person name="Williams K.H."/>
            <person name="Banfield J.F."/>
        </authorList>
    </citation>
    <scope>NUCLEOTIDE SEQUENCE [LARGE SCALE GENOMIC DNA]</scope>
</reference>
<comment type="caution">
    <text evidence="7">The sequence shown here is derived from an EMBL/GenBank/DDBJ whole genome shotgun (WGS) entry which is preliminary data.</text>
</comment>
<keyword evidence="4 6" id="KW-0808">Transferase</keyword>
<evidence type="ECO:0000256" key="4">
    <source>
        <dbReference type="ARBA" id="ARBA00022679"/>
    </source>
</evidence>
<evidence type="ECO:0000256" key="2">
    <source>
        <dbReference type="ARBA" id="ARBA00022552"/>
    </source>
</evidence>
<dbReference type="PANTHER" id="PTHR11265:SF0">
    <property type="entry name" value="12S RRNA N4-METHYLCYTIDINE METHYLTRANSFERASE"/>
    <property type="match status" value="1"/>
</dbReference>
<proteinExistence type="inferred from homology"/>
<evidence type="ECO:0000256" key="5">
    <source>
        <dbReference type="ARBA" id="ARBA00022691"/>
    </source>
</evidence>
<sequence length="312" mass="35388">MKDDDYKTGMHHPVLSREVIKYLNIDSIAHLKKEGRIIDATIGFGGHSKEFIKRGLRVLGIDEDEVALRYAKKELEKACPVRYRTVSGYFILVQSNFRNIDRIALENSFTEVDAILFDLGISSPQITSNRLGISFSNENAPLDMRINQKSQSVKACDLLNLLNEQQLIELFESTLSYINARQLAKRVVQRRVEKEFVLVGDLLRVIDELNFRKKKVNKATLPFLALRIAVNSELENLAEALPKAFNLLVGGGRLAIISFHSGEDRIVKNYFTKLEIANTAKVITKKPIIPGIVEKNINPRSRSSKLRVIEKK</sequence>
<dbReference type="GO" id="GO:0005737">
    <property type="term" value="C:cytoplasm"/>
    <property type="evidence" value="ECO:0007669"/>
    <property type="project" value="UniProtKB-SubCell"/>
</dbReference>
<dbReference type="AlphaFoldDB" id="A0A0G0K9B1"/>
<evidence type="ECO:0000256" key="6">
    <source>
        <dbReference type="HAMAP-Rule" id="MF_01007"/>
    </source>
</evidence>
<feature type="binding site" evidence="6">
    <location>
        <position position="97"/>
    </location>
    <ligand>
        <name>S-adenosyl-L-methionine</name>
        <dbReference type="ChEBI" id="CHEBI:59789"/>
    </ligand>
</feature>
<dbReference type="HAMAP" id="MF_01007">
    <property type="entry name" value="16SrRNA_methyltr_H"/>
    <property type="match status" value="1"/>
</dbReference>
<dbReference type="STRING" id="1618545.US53_C0026G0004"/>
<dbReference type="SUPFAM" id="SSF81799">
    <property type="entry name" value="Putative methyltransferase TM0872, insert domain"/>
    <property type="match status" value="1"/>
</dbReference>
<gene>
    <name evidence="6" type="primary">rsmH</name>
    <name evidence="7" type="ORF">US53_C0026G0004</name>
</gene>
<evidence type="ECO:0000313" key="8">
    <source>
        <dbReference type="Proteomes" id="UP000034591"/>
    </source>
</evidence>
<dbReference type="InterPro" id="IPR002903">
    <property type="entry name" value="RsmH"/>
</dbReference>
<dbReference type="GO" id="GO:0071424">
    <property type="term" value="F:rRNA (cytosine-N4-)-methyltransferase activity"/>
    <property type="evidence" value="ECO:0007669"/>
    <property type="project" value="UniProtKB-UniRule"/>
</dbReference>
<evidence type="ECO:0000256" key="1">
    <source>
        <dbReference type="ARBA" id="ARBA00010396"/>
    </source>
</evidence>
<comment type="catalytic activity">
    <reaction evidence="6">
        <text>cytidine(1402) in 16S rRNA + S-adenosyl-L-methionine = N(4)-methylcytidine(1402) in 16S rRNA + S-adenosyl-L-homocysteine + H(+)</text>
        <dbReference type="Rhea" id="RHEA:42928"/>
        <dbReference type="Rhea" id="RHEA-COMP:10286"/>
        <dbReference type="Rhea" id="RHEA-COMP:10287"/>
        <dbReference type="ChEBI" id="CHEBI:15378"/>
        <dbReference type="ChEBI" id="CHEBI:57856"/>
        <dbReference type="ChEBI" id="CHEBI:59789"/>
        <dbReference type="ChEBI" id="CHEBI:74506"/>
        <dbReference type="ChEBI" id="CHEBI:82748"/>
        <dbReference type="EC" id="2.1.1.199"/>
    </reaction>
</comment>
<feature type="binding site" evidence="6">
    <location>
        <begin position="45"/>
        <end position="47"/>
    </location>
    <ligand>
        <name>S-adenosyl-L-methionine</name>
        <dbReference type="ChEBI" id="CHEBI:59789"/>
    </ligand>
</feature>
<evidence type="ECO:0000313" key="7">
    <source>
        <dbReference type="EMBL" id="KKQ37166.1"/>
    </source>
</evidence>
<evidence type="ECO:0000256" key="3">
    <source>
        <dbReference type="ARBA" id="ARBA00022603"/>
    </source>
</evidence>
<dbReference type="NCBIfam" id="TIGR00006">
    <property type="entry name" value="16S rRNA (cytosine(1402)-N(4))-methyltransferase RsmH"/>
    <property type="match status" value="1"/>
</dbReference>
<dbReference type="GO" id="GO:0070475">
    <property type="term" value="P:rRNA base methylation"/>
    <property type="evidence" value="ECO:0007669"/>
    <property type="project" value="UniProtKB-UniRule"/>
</dbReference>
<dbReference type="Gene3D" id="1.10.150.170">
    <property type="entry name" value="Putative methyltransferase TM0872, insert domain"/>
    <property type="match status" value="1"/>
</dbReference>